<comment type="caution">
    <text evidence="11">The sequence shown here is derived from an EMBL/GenBank/DDBJ whole genome shotgun (WGS) entry which is preliminary data.</text>
</comment>
<dbReference type="RefSeq" id="WP_133641778.1">
    <property type="nucleotide sequence ID" value="NZ_SNZV01000010.1"/>
</dbReference>
<dbReference type="PANTHER" id="PTHR30069">
    <property type="entry name" value="TONB-DEPENDENT OUTER MEMBRANE RECEPTOR"/>
    <property type="match status" value="1"/>
</dbReference>
<evidence type="ECO:0000313" key="11">
    <source>
        <dbReference type="EMBL" id="TDS09754.1"/>
    </source>
</evidence>
<dbReference type="Proteomes" id="UP000294752">
    <property type="component" value="Unassembled WGS sequence"/>
</dbReference>
<keyword evidence="5 9" id="KW-0732">Signal</keyword>
<evidence type="ECO:0000256" key="5">
    <source>
        <dbReference type="ARBA" id="ARBA00022729"/>
    </source>
</evidence>
<dbReference type="Gene3D" id="2.170.130.10">
    <property type="entry name" value="TonB-dependent receptor, plug domain"/>
    <property type="match status" value="1"/>
</dbReference>
<dbReference type="PANTHER" id="PTHR30069:SF29">
    <property type="entry name" value="HEMOGLOBIN AND HEMOGLOBIN-HAPTOGLOBIN-BINDING PROTEIN 1-RELATED"/>
    <property type="match status" value="1"/>
</dbReference>
<dbReference type="Gene3D" id="2.60.40.1120">
    <property type="entry name" value="Carboxypeptidase-like, regulatory domain"/>
    <property type="match status" value="1"/>
</dbReference>
<dbReference type="InterPro" id="IPR037066">
    <property type="entry name" value="Plug_dom_sf"/>
</dbReference>
<dbReference type="OrthoDB" id="9768177at2"/>
<dbReference type="InterPro" id="IPR008969">
    <property type="entry name" value="CarboxyPept-like_regulatory"/>
</dbReference>
<reference evidence="11 12" key="1">
    <citation type="submission" date="2019-03" db="EMBL/GenBank/DDBJ databases">
        <title>Genomic Encyclopedia of Type Strains, Phase III (KMG-III): the genomes of soil and plant-associated and newly described type strains.</title>
        <authorList>
            <person name="Whitman W."/>
        </authorList>
    </citation>
    <scope>NUCLEOTIDE SEQUENCE [LARGE SCALE GENOMIC DNA]</scope>
    <source>
        <strain evidence="11 12">CGMCC 1.12801</strain>
    </source>
</reference>
<feature type="chain" id="PRO_5020519838" evidence="9">
    <location>
        <begin position="28"/>
        <end position="1027"/>
    </location>
</feature>
<keyword evidence="12" id="KW-1185">Reference proteome</keyword>
<comment type="similarity">
    <text evidence="8">Belongs to the TonB-dependent receptor family.</text>
</comment>
<dbReference type="InterPro" id="IPR039426">
    <property type="entry name" value="TonB-dep_rcpt-like"/>
</dbReference>
<evidence type="ECO:0000256" key="6">
    <source>
        <dbReference type="ARBA" id="ARBA00023136"/>
    </source>
</evidence>
<dbReference type="NCBIfam" id="TIGR04056">
    <property type="entry name" value="OMP_RagA_SusC"/>
    <property type="match status" value="1"/>
</dbReference>
<keyword evidence="2 8" id="KW-0813">Transport</keyword>
<dbReference type="NCBIfam" id="TIGR04057">
    <property type="entry name" value="SusC_RagA_signa"/>
    <property type="match status" value="1"/>
</dbReference>
<dbReference type="Pfam" id="PF13620">
    <property type="entry name" value="CarboxypepD_reg"/>
    <property type="match status" value="1"/>
</dbReference>
<dbReference type="SUPFAM" id="SSF49464">
    <property type="entry name" value="Carboxypeptidase regulatory domain-like"/>
    <property type="match status" value="1"/>
</dbReference>
<comment type="subcellular location">
    <subcellularLocation>
        <location evidence="1 8">Cell outer membrane</location>
        <topology evidence="1 8">Multi-pass membrane protein</topology>
    </subcellularLocation>
</comment>
<gene>
    <name evidence="11" type="ORF">B0I21_11031</name>
</gene>
<dbReference type="GO" id="GO:0015344">
    <property type="term" value="F:siderophore uptake transmembrane transporter activity"/>
    <property type="evidence" value="ECO:0007669"/>
    <property type="project" value="TreeGrafter"/>
</dbReference>
<dbReference type="EMBL" id="SNZV01000010">
    <property type="protein sequence ID" value="TDS09754.1"/>
    <property type="molecule type" value="Genomic_DNA"/>
</dbReference>
<name>A0A4R7CSE1_9SPHI</name>
<dbReference type="Gene3D" id="2.40.170.20">
    <property type="entry name" value="TonB-dependent receptor, beta-barrel domain"/>
    <property type="match status" value="1"/>
</dbReference>
<organism evidence="11 12">
    <name type="scientific">Sphingobacterium paludis</name>
    <dbReference type="NCBI Taxonomy" id="1476465"/>
    <lineage>
        <taxon>Bacteria</taxon>
        <taxon>Pseudomonadati</taxon>
        <taxon>Bacteroidota</taxon>
        <taxon>Sphingobacteriia</taxon>
        <taxon>Sphingobacteriales</taxon>
        <taxon>Sphingobacteriaceae</taxon>
        <taxon>Sphingobacterium</taxon>
    </lineage>
</organism>
<evidence type="ECO:0000256" key="2">
    <source>
        <dbReference type="ARBA" id="ARBA00022448"/>
    </source>
</evidence>
<feature type="domain" description="TonB-dependent receptor plug" evidence="10">
    <location>
        <begin position="150"/>
        <end position="238"/>
    </location>
</feature>
<keyword evidence="4 8" id="KW-0812">Transmembrane</keyword>
<dbReference type="Pfam" id="PF07715">
    <property type="entry name" value="Plug"/>
    <property type="match status" value="1"/>
</dbReference>
<evidence type="ECO:0000256" key="3">
    <source>
        <dbReference type="ARBA" id="ARBA00022452"/>
    </source>
</evidence>
<evidence type="ECO:0000259" key="10">
    <source>
        <dbReference type="Pfam" id="PF07715"/>
    </source>
</evidence>
<dbReference type="PROSITE" id="PS52016">
    <property type="entry name" value="TONB_DEPENDENT_REC_3"/>
    <property type="match status" value="1"/>
</dbReference>
<sequence length="1027" mass="112570">MRKRSIFSNVRLALSGLALFVAVNVHAQTSGQLRGTIMDSKGTSIPGATIQLIDANGKTVTQVSTDQKGMFVLAGLDAAGQYRIKVSMVGYVPYETAATAIKSGESNSMLIRLEEQSSALDEVVVVGYGEQKRGDLTTAVSSLPNVSDQVNRPVSNLEGMMQGNVAGVTVISSGGNPGAGPRVMIRGMGTLNGESPLYVVDGMPNYGGPINPNDIETVDILKDAAAAAIYGAQASSGVIVITTKSGKSGAPKLNADVYRGWQTASNLPSALNAEQYAQAYNTAARTDGVPLSAGHDAAQNPWGQVTRTNWMDEIFQTGTILNANVQLSGGGEKSRYSSSFGYHDSKGSLLNTDYKRFTYRLKSDFDFFDRVTVGQNFYVTHTTARGANTSDSYSGTIINAIYMNPAAPVYDQNGNFHGTVPPELAGFSGTYGDTYNPVALLLRPTVRNPSLSLNGNVFANVNIFDGLTFKSNFALSLVRSSSKRFEPRVPEIGRANLNNYLYHEESQGDRWIWDQQLNYTKSFGEHNLDVVAVYSAQKMRDEGYSVRGVGFEREDPWYQYIGNAASVPTLPGSSVSEESLTSAIARVNYNYANRYYIGASIRKDRSSRLPVENRSDVFPSISGAWKISSEPFFDKTVVNDLKLRASWGQIGNMQSIPRYAYNIPLSTGTSTPLGSDFGLVRHFSVNKQYNPNIIWERSQSFDIGVDMTVLNKLTLAADYYEKKTIGMVFTNDPDPHVGFESGPTTNIGDIMNKGVEATIRYNDTFGDWRIAAQANIGVNDNKVLHLDDYSNAFIQHGDNVRNALVPYRTAPGQRLYSYYLIPSDGIFQSQEEVAAHGVQPRARPGDLRFVDTNGDGRISDEDRVYMGSAIPRFTYGFSLNVDYKNFDLSVLTYGVSGVKIFNGYKFTAYNAGSNGYNLDSRVLNAWTPQNTNTDIPLLSRQDPNNNFGTASDWYLENGDYFRIKNVTLGYNLRNLFGKLQTRVYFSAENPFTFTSYSGIDPEVGSTGLDMANYPLPKTYTLGLNLNF</sequence>
<keyword evidence="7 8" id="KW-0998">Cell outer membrane</keyword>
<dbReference type="InterPro" id="IPR023996">
    <property type="entry name" value="TonB-dep_OMP_SusC/RagA"/>
</dbReference>
<dbReference type="GO" id="GO:0009279">
    <property type="term" value="C:cell outer membrane"/>
    <property type="evidence" value="ECO:0007669"/>
    <property type="project" value="UniProtKB-SubCell"/>
</dbReference>
<evidence type="ECO:0000256" key="9">
    <source>
        <dbReference type="SAM" id="SignalP"/>
    </source>
</evidence>
<dbReference type="InterPro" id="IPR012910">
    <property type="entry name" value="Plug_dom"/>
</dbReference>
<dbReference type="AlphaFoldDB" id="A0A4R7CSE1"/>
<evidence type="ECO:0000313" key="12">
    <source>
        <dbReference type="Proteomes" id="UP000294752"/>
    </source>
</evidence>
<dbReference type="InterPro" id="IPR036942">
    <property type="entry name" value="Beta-barrel_TonB_sf"/>
</dbReference>
<feature type="signal peptide" evidence="9">
    <location>
        <begin position="1"/>
        <end position="27"/>
    </location>
</feature>
<dbReference type="GO" id="GO:0044718">
    <property type="term" value="P:siderophore transmembrane transport"/>
    <property type="evidence" value="ECO:0007669"/>
    <property type="project" value="TreeGrafter"/>
</dbReference>
<keyword evidence="3 8" id="KW-1134">Transmembrane beta strand</keyword>
<protein>
    <submittedName>
        <fullName evidence="11">TonB-linked SusC/RagA family outer membrane protein</fullName>
    </submittedName>
</protein>
<accession>A0A4R7CSE1</accession>
<keyword evidence="6 8" id="KW-0472">Membrane</keyword>
<dbReference type="InterPro" id="IPR023997">
    <property type="entry name" value="TonB-dep_OMP_SusC/RagA_CS"/>
</dbReference>
<dbReference type="SUPFAM" id="SSF56935">
    <property type="entry name" value="Porins"/>
    <property type="match status" value="1"/>
</dbReference>
<evidence type="ECO:0000256" key="7">
    <source>
        <dbReference type="ARBA" id="ARBA00023237"/>
    </source>
</evidence>
<evidence type="ECO:0000256" key="8">
    <source>
        <dbReference type="PROSITE-ProRule" id="PRU01360"/>
    </source>
</evidence>
<evidence type="ECO:0000256" key="1">
    <source>
        <dbReference type="ARBA" id="ARBA00004571"/>
    </source>
</evidence>
<evidence type="ECO:0000256" key="4">
    <source>
        <dbReference type="ARBA" id="ARBA00022692"/>
    </source>
</evidence>
<proteinExistence type="inferred from homology"/>